<sequence>MTKFSSLMALGIACLALFSSNSLLVQADDTYHCECRDRGSSEGMLPRTTQCCGGITSSGLGSIVGGAAGLGKMKDGECYFPKTAEDAKEDLNRNAFLRCCGVANPENGDEENGSCGD</sequence>
<dbReference type="AlphaFoldDB" id="A0A077X1H5"/>
<gene>
    <name evidence="2" type="ORF">LRAMOSA05217</name>
</gene>
<feature type="chain" id="PRO_5001726774" description="Hydrophobin" evidence="1">
    <location>
        <begin position="28"/>
        <end position="117"/>
    </location>
</feature>
<organism evidence="2">
    <name type="scientific">Lichtheimia ramosa</name>
    <dbReference type="NCBI Taxonomy" id="688394"/>
    <lineage>
        <taxon>Eukaryota</taxon>
        <taxon>Fungi</taxon>
        <taxon>Fungi incertae sedis</taxon>
        <taxon>Mucoromycota</taxon>
        <taxon>Mucoromycotina</taxon>
        <taxon>Mucoromycetes</taxon>
        <taxon>Mucorales</taxon>
        <taxon>Lichtheimiaceae</taxon>
        <taxon>Lichtheimia</taxon>
    </lineage>
</organism>
<accession>A0A077X1H5</accession>
<evidence type="ECO:0000256" key="1">
    <source>
        <dbReference type="SAM" id="SignalP"/>
    </source>
</evidence>
<protein>
    <recommendedName>
        <fullName evidence="3">Hydrophobin</fullName>
    </recommendedName>
</protein>
<dbReference type="EMBL" id="LK023368">
    <property type="protein sequence ID" value="CDS13033.1"/>
    <property type="molecule type" value="Genomic_DNA"/>
</dbReference>
<evidence type="ECO:0008006" key="3">
    <source>
        <dbReference type="Google" id="ProtNLM"/>
    </source>
</evidence>
<dbReference type="OrthoDB" id="2264648at2759"/>
<reference evidence="2" key="1">
    <citation type="journal article" date="2014" name="Genome Announc.">
        <title>De novo whole-genome sequence and genome annotation of Lichtheimia ramosa.</title>
        <authorList>
            <person name="Linde J."/>
            <person name="Schwartze V."/>
            <person name="Binder U."/>
            <person name="Lass-Florl C."/>
            <person name="Voigt K."/>
            <person name="Horn F."/>
        </authorList>
    </citation>
    <scope>NUCLEOTIDE SEQUENCE</scope>
    <source>
        <strain evidence="2">JMRC FSU:6197</strain>
    </source>
</reference>
<proteinExistence type="predicted"/>
<feature type="signal peptide" evidence="1">
    <location>
        <begin position="1"/>
        <end position="27"/>
    </location>
</feature>
<evidence type="ECO:0000313" key="2">
    <source>
        <dbReference type="EMBL" id="CDS13033.1"/>
    </source>
</evidence>
<keyword evidence="1" id="KW-0732">Signal</keyword>
<name>A0A077X1H5_9FUNG</name>